<evidence type="ECO:0000313" key="3">
    <source>
        <dbReference type="EMBL" id="EMI22508.1"/>
    </source>
</evidence>
<comment type="caution">
    <text evidence="3">The sequence shown here is derived from an EMBL/GenBank/DDBJ whole genome shotgun (WGS) entry which is preliminary data.</text>
</comment>
<evidence type="ECO:0000313" key="4">
    <source>
        <dbReference type="Proteomes" id="UP000011991"/>
    </source>
</evidence>
<evidence type="ECO:0000259" key="2">
    <source>
        <dbReference type="Pfam" id="PF08327"/>
    </source>
</evidence>
<dbReference type="InterPro" id="IPR013538">
    <property type="entry name" value="ASHA1/2-like_C"/>
</dbReference>
<dbReference type="OrthoDB" id="9786557at2"/>
<dbReference type="Pfam" id="PF08327">
    <property type="entry name" value="AHSA1"/>
    <property type="match status" value="1"/>
</dbReference>
<dbReference type="Proteomes" id="UP000011991">
    <property type="component" value="Unassembled WGS sequence"/>
</dbReference>
<feature type="domain" description="Activator of Hsp90 ATPase homologue 1/2-like C-terminal" evidence="2">
    <location>
        <begin position="2"/>
        <end position="72"/>
    </location>
</feature>
<organism evidence="3 4">
    <name type="scientific">Rhodopirellula maiorica SM1</name>
    <dbReference type="NCBI Taxonomy" id="1265738"/>
    <lineage>
        <taxon>Bacteria</taxon>
        <taxon>Pseudomonadati</taxon>
        <taxon>Planctomycetota</taxon>
        <taxon>Planctomycetia</taxon>
        <taxon>Pirellulales</taxon>
        <taxon>Pirellulaceae</taxon>
        <taxon>Novipirellula</taxon>
    </lineage>
</organism>
<keyword evidence="4" id="KW-1185">Reference proteome</keyword>
<dbReference type="AlphaFoldDB" id="M5RT40"/>
<dbReference type="EMBL" id="ANOG01000087">
    <property type="protein sequence ID" value="EMI22508.1"/>
    <property type="molecule type" value="Genomic_DNA"/>
</dbReference>
<accession>M5RT40</accession>
<dbReference type="Gene3D" id="3.30.530.20">
    <property type="match status" value="1"/>
</dbReference>
<sequence length="79" mass="8574">MRELIPGERIRLADKFDDTGLVADMTKTITLRPVSCGTAIEILHEGLPAAIPAERCYLGWQESLLQLANLVEADIPGGV</sequence>
<dbReference type="RefSeq" id="WP_008691165.1">
    <property type="nucleotide sequence ID" value="NZ_ANOG01000087.1"/>
</dbReference>
<protein>
    <submittedName>
        <fullName evidence="3">Activator of Hsp90 ATPase 1 family protein</fullName>
    </submittedName>
</protein>
<dbReference type="InterPro" id="IPR023393">
    <property type="entry name" value="START-like_dom_sf"/>
</dbReference>
<dbReference type="SUPFAM" id="SSF55961">
    <property type="entry name" value="Bet v1-like"/>
    <property type="match status" value="1"/>
</dbReference>
<name>M5RT40_9BACT</name>
<evidence type="ECO:0000256" key="1">
    <source>
        <dbReference type="ARBA" id="ARBA00006817"/>
    </source>
</evidence>
<proteinExistence type="inferred from homology"/>
<dbReference type="PATRIC" id="fig|1265738.3.peg.576"/>
<comment type="similarity">
    <text evidence="1">Belongs to the AHA1 family.</text>
</comment>
<gene>
    <name evidence="3" type="ORF">RMSM_00571</name>
</gene>
<reference evidence="3 4" key="1">
    <citation type="journal article" date="2013" name="Mar. Genomics">
        <title>Expression of sulfatases in Rhodopirellula baltica and the diversity of sulfatases in the genus Rhodopirellula.</title>
        <authorList>
            <person name="Wegner C.E."/>
            <person name="Richter-Heitmann T."/>
            <person name="Klindworth A."/>
            <person name="Klockow C."/>
            <person name="Richter M."/>
            <person name="Achstetter T."/>
            <person name="Glockner F.O."/>
            <person name="Harder J."/>
        </authorList>
    </citation>
    <scope>NUCLEOTIDE SEQUENCE [LARGE SCALE GENOMIC DNA]</scope>
    <source>
        <strain evidence="3 4">SM1</strain>
    </source>
</reference>